<dbReference type="SUPFAM" id="SSF81296">
    <property type="entry name" value="E set domains"/>
    <property type="match status" value="1"/>
</dbReference>
<feature type="domain" description="Oxidoreductase molybdopterin-binding" evidence="2">
    <location>
        <begin position="238"/>
        <end position="388"/>
    </location>
</feature>
<evidence type="ECO:0000256" key="1">
    <source>
        <dbReference type="SAM" id="Phobius"/>
    </source>
</evidence>
<dbReference type="InterPro" id="IPR036374">
    <property type="entry name" value="OxRdtase_Mopterin-bd_sf"/>
</dbReference>
<keyword evidence="4" id="KW-1185">Reference proteome</keyword>
<dbReference type="Proteomes" id="UP000193087">
    <property type="component" value="Unassembled WGS sequence"/>
</dbReference>
<dbReference type="PANTHER" id="PTHR19372:SF7">
    <property type="entry name" value="SULFITE OXIDASE, MITOCHONDRIAL"/>
    <property type="match status" value="1"/>
</dbReference>
<evidence type="ECO:0000259" key="2">
    <source>
        <dbReference type="Pfam" id="PF00174"/>
    </source>
</evidence>
<dbReference type="InterPro" id="IPR000572">
    <property type="entry name" value="OxRdtase_Mopterin-bd_dom"/>
</dbReference>
<name>A0A1X2CIE2_9MYCO</name>
<evidence type="ECO:0000313" key="4">
    <source>
        <dbReference type="Proteomes" id="UP000193087"/>
    </source>
</evidence>
<dbReference type="AlphaFoldDB" id="A0A1X2CIE2"/>
<protein>
    <submittedName>
        <fullName evidence="3">Oxidoreductase</fullName>
    </submittedName>
</protein>
<keyword evidence="1" id="KW-0472">Membrane</keyword>
<keyword evidence="1" id="KW-1133">Transmembrane helix</keyword>
<feature type="transmembrane region" description="Helical" evidence="1">
    <location>
        <begin position="67"/>
        <end position="87"/>
    </location>
</feature>
<feature type="transmembrane region" description="Helical" evidence="1">
    <location>
        <begin position="165"/>
        <end position="188"/>
    </location>
</feature>
<feature type="transmembrane region" description="Helical" evidence="1">
    <location>
        <begin position="94"/>
        <end position="112"/>
    </location>
</feature>
<dbReference type="InterPro" id="IPR014756">
    <property type="entry name" value="Ig_E-set"/>
</dbReference>
<dbReference type="GO" id="GO:0006790">
    <property type="term" value="P:sulfur compound metabolic process"/>
    <property type="evidence" value="ECO:0007669"/>
    <property type="project" value="TreeGrafter"/>
</dbReference>
<dbReference type="RefSeq" id="WP_085251279.1">
    <property type="nucleotide sequence ID" value="NZ_CAJMWJ010000001.1"/>
</dbReference>
<sequence length="515" mass="54414">MAVPPSNERMIAGVAAASISLAVAQLIGIPFGARADARTAIGSVAIDLTPGPIKEWAIQTLGSLDKLFVAAVVLVVIAAIAAIAGTLETQRRPLGSAVIAAAGVVGCLAVLSQRGATALDTIPTLAGAACGVAALRLLARRFWPAPADPEDRPDHNEPDADRRRLVMIGLLGFGIVSGVVGAVITRLVHSVSADRASFTLPRPLTSAPPIPADVQPNGVALPSFITASADFYRVDTALSVPQLSHRDWRLRIHGMVDHEASYSFDDLDHFEVIETVTTLTCVSNPVGGNLISTGIWTGYRVADLLAAAGVHADADMLLSTSIDGFTAGTPVQALTDGRDALLAVGLNGQPLPIEHGYPARLVVAGLYGYVSATKWVVEMELTRFDRAEAFWTRQGWAPRAPIKTESRIDVPKRGQKVPLGPVVFGGVAWAQNRGVRAVEVRIDDGGWQPAEQGASYSNETWRLWSFPWQAKSPGKHTITVRATDNTGTVQTADQVGPVPDGATGWHTVDFTVTKT</sequence>
<dbReference type="Pfam" id="PF00174">
    <property type="entry name" value="Oxidored_molyb"/>
    <property type="match status" value="1"/>
</dbReference>
<dbReference type="GO" id="GO:0008482">
    <property type="term" value="F:sulfite oxidase activity"/>
    <property type="evidence" value="ECO:0007669"/>
    <property type="project" value="TreeGrafter"/>
</dbReference>
<dbReference type="GO" id="GO:0043546">
    <property type="term" value="F:molybdopterin cofactor binding"/>
    <property type="evidence" value="ECO:0007669"/>
    <property type="project" value="TreeGrafter"/>
</dbReference>
<organism evidence="3 4">
    <name type="scientific">Mycobacterium riyadhense</name>
    <dbReference type="NCBI Taxonomy" id="486698"/>
    <lineage>
        <taxon>Bacteria</taxon>
        <taxon>Bacillati</taxon>
        <taxon>Actinomycetota</taxon>
        <taxon>Actinomycetes</taxon>
        <taxon>Mycobacteriales</taxon>
        <taxon>Mycobacteriaceae</taxon>
        <taxon>Mycobacterium</taxon>
    </lineage>
</organism>
<proteinExistence type="predicted"/>
<accession>A0A1X2CIE2</accession>
<dbReference type="EMBL" id="LQPQ01000111">
    <property type="protein sequence ID" value="ORW75573.1"/>
    <property type="molecule type" value="Genomic_DNA"/>
</dbReference>
<gene>
    <name evidence="3" type="ORF">AWC22_22860</name>
</gene>
<evidence type="ECO:0000313" key="3">
    <source>
        <dbReference type="EMBL" id="ORW75573.1"/>
    </source>
</evidence>
<dbReference type="OrthoDB" id="9795587at2"/>
<keyword evidence="1" id="KW-0812">Transmembrane</keyword>
<dbReference type="Gene3D" id="2.60.40.650">
    <property type="match status" value="1"/>
</dbReference>
<dbReference type="GeneID" id="93495329"/>
<dbReference type="STRING" id="486698.AWC22_22860"/>
<comment type="caution">
    <text evidence="3">The sequence shown here is derived from an EMBL/GenBank/DDBJ whole genome shotgun (WGS) entry which is preliminary data.</text>
</comment>
<reference evidence="3 4" key="1">
    <citation type="submission" date="2016-01" db="EMBL/GenBank/DDBJ databases">
        <title>The new phylogeny of the genus Mycobacterium.</title>
        <authorList>
            <person name="Tarcisio F."/>
            <person name="Conor M."/>
            <person name="Antonella G."/>
            <person name="Elisabetta G."/>
            <person name="Giulia F.S."/>
            <person name="Sara T."/>
            <person name="Anna F."/>
            <person name="Clotilde B."/>
            <person name="Roberto B."/>
            <person name="Veronica D.S."/>
            <person name="Fabio R."/>
            <person name="Monica P."/>
            <person name="Olivier J."/>
            <person name="Enrico T."/>
            <person name="Nicola S."/>
        </authorList>
    </citation>
    <scope>NUCLEOTIDE SEQUENCE [LARGE SCALE GENOMIC DNA]</scope>
    <source>
        <strain evidence="3 4">DSM 45176</strain>
    </source>
</reference>
<dbReference type="Gene3D" id="3.90.420.10">
    <property type="entry name" value="Oxidoreductase, molybdopterin-binding domain"/>
    <property type="match status" value="1"/>
</dbReference>
<dbReference type="PANTHER" id="PTHR19372">
    <property type="entry name" value="SULFITE REDUCTASE"/>
    <property type="match status" value="1"/>
</dbReference>
<dbReference type="GO" id="GO:0020037">
    <property type="term" value="F:heme binding"/>
    <property type="evidence" value="ECO:0007669"/>
    <property type="project" value="TreeGrafter"/>
</dbReference>
<dbReference type="SUPFAM" id="SSF56524">
    <property type="entry name" value="Oxidoreductase molybdopterin-binding domain"/>
    <property type="match status" value="1"/>
</dbReference>